<evidence type="ECO:0000313" key="11">
    <source>
        <dbReference type="Proteomes" id="UP000006365"/>
    </source>
</evidence>
<dbReference type="Gene3D" id="3.40.50.300">
    <property type="entry name" value="P-loop containing nucleotide triphosphate hydrolases"/>
    <property type="match status" value="1"/>
</dbReference>
<reference evidence="10 11" key="1">
    <citation type="journal article" date="2011" name="Stand. Genomic Sci.">
        <title>Complete genome sequence of Desulfobulbus propionicus type strain (1pr3).</title>
        <authorList>
            <person name="Pagani I."/>
            <person name="Lapidus A."/>
            <person name="Nolan M."/>
            <person name="Lucas S."/>
            <person name="Hammon N."/>
            <person name="Deshpande S."/>
            <person name="Cheng J.F."/>
            <person name="Chertkov O."/>
            <person name="Davenport K."/>
            <person name="Tapia R."/>
            <person name="Han C."/>
            <person name="Goodwin L."/>
            <person name="Pitluck S."/>
            <person name="Liolios K."/>
            <person name="Mavromatis K."/>
            <person name="Ivanova N."/>
            <person name="Mikhailova N."/>
            <person name="Pati A."/>
            <person name="Chen A."/>
            <person name="Palaniappan K."/>
            <person name="Land M."/>
            <person name="Hauser L."/>
            <person name="Chang Y.J."/>
            <person name="Jeffries C.D."/>
            <person name="Detter J.C."/>
            <person name="Brambilla E."/>
            <person name="Kannan K.P."/>
            <person name="Djao O.D."/>
            <person name="Rohde M."/>
            <person name="Pukall R."/>
            <person name="Spring S."/>
            <person name="Goker M."/>
            <person name="Sikorski J."/>
            <person name="Woyke T."/>
            <person name="Bristow J."/>
            <person name="Eisen J.A."/>
            <person name="Markowitz V."/>
            <person name="Hugenholtz P."/>
            <person name="Kyrpides N.C."/>
            <person name="Klenk H.P."/>
        </authorList>
    </citation>
    <scope>NUCLEOTIDE SEQUENCE [LARGE SCALE GENOMIC DNA]</scope>
    <source>
        <strain evidence="11">ATCC 33891 / DSM 2032 / 1pr3</strain>
    </source>
</reference>
<dbReference type="PIRSF" id="PIRSF015617">
    <property type="entry name" value="Adensltrnsf_CobA"/>
    <property type="match status" value="1"/>
</dbReference>
<name>A0A7U3YQ28_DESPD</name>
<dbReference type="GO" id="GO:0005524">
    <property type="term" value="F:ATP binding"/>
    <property type="evidence" value="ECO:0007669"/>
    <property type="project" value="InterPro"/>
</dbReference>
<dbReference type="GO" id="GO:0009236">
    <property type="term" value="P:cobalamin biosynthetic process"/>
    <property type="evidence" value="ECO:0007669"/>
    <property type="project" value="UniProtKB-UniPathway"/>
</dbReference>
<evidence type="ECO:0000256" key="7">
    <source>
        <dbReference type="ARBA" id="ARBA00033354"/>
    </source>
</evidence>
<comment type="catalytic activity">
    <reaction evidence="9">
        <text>2 cob(II)alamin + reduced [electron-transfer flavoprotein] + 2 ATP = 2 adenosylcob(III)alamin + 2 triphosphate + oxidized [electron-transfer flavoprotein] + 3 H(+)</text>
        <dbReference type="Rhea" id="RHEA:28671"/>
        <dbReference type="Rhea" id="RHEA-COMP:10685"/>
        <dbReference type="Rhea" id="RHEA-COMP:10686"/>
        <dbReference type="ChEBI" id="CHEBI:15378"/>
        <dbReference type="ChEBI" id="CHEBI:16304"/>
        <dbReference type="ChEBI" id="CHEBI:18036"/>
        <dbReference type="ChEBI" id="CHEBI:18408"/>
        <dbReference type="ChEBI" id="CHEBI:30616"/>
        <dbReference type="ChEBI" id="CHEBI:57692"/>
        <dbReference type="ChEBI" id="CHEBI:58307"/>
        <dbReference type="EC" id="2.5.1.17"/>
    </reaction>
</comment>
<comment type="function">
    <text evidence="4">Required for both de novo synthesis of the corrin ring for the assimilation of exogenous corrinoids. Participates in the adenosylation of a variety of incomplete and complete corrinoids.</text>
</comment>
<dbReference type="EC" id="2.5.1.17" evidence="3"/>
<evidence type="ECO:0000256" key="9">
    <source>
        <dbReference type="ARBA" id="ARBA00048692"/>
    </source>
</evidence>
<dbReference type="GO" id="GO:0008817">
    <property type="term" value="F:corrinoid adenosyltransferase activity"/>
    <property type="evidence" value="ECO:0007669"/>
    <property type="project" value="UniProtKB-EC"/>
</dbReference>
<dbReference type="AlphaFoldDB" id="A0A7U3YQ28"/>
<organism evidence="10 11">
    <name type="scientific">Desulfobulbus propionicus (strain ATCC 33891 / DSM 2032 / VKM B-1956 / 1pr3)</name>
    <dbReference type="NCBI Taxonomy" id="577650"/>
    <lineage>
        <taxon>Bacteria</taxon>
        <taxon>Pseudomonadati</taxon>
        <taxon>Thermodesulfobacteriota</taxon>
        <taxon>Desulfobulbia</taxon>
        <taxon>Desulfobulbales</taxon>
        <taxon>Desulfobulbaceae</taxon>
        <taxon>Desulfobulbus</taxon>
    </lineage>
</organism>
<dbReference type="InterPro" id="IPR027417">
    <property type="entry name" value="P-loop_NTPase"/>
</dbReference>
<dbReference type="Proteomes" id="UP000006365">
    <property type="component" value="Chromosome"/>
</dbReference>
<evidence type="ECO:0000256" key="6">
    <source>
        <dbReference type="ARBA" id="ARBA00033334"/>
    </source>
</evidence>
<dbReference type="UniPathway" id="UPA00148">
    <property type="reaction ID" value="UER00233"/>
</dbReference>
<sequence length="171" mass="18212">MVGYVQVYTGDGKGKTTAALGLALRAAGAGLKVYIGQLIKNADYSELNVLERLADCITVRQFGRGCFLLTEPSPGDRDAARHALEEIGQVLRAGEHEVVIADEANVACALGLLTEADLLALIDQRPPQVELVLTGRGAPASVLARADLVTEMRAVKHYYDRGVLARKGIEG</sequence>
<comment type="similarity">
    <text evidence="2">Belongs to the Cob(I)alamin adenosyltransferase family.</text>
</comment>
<proteinExistence type="inferred from homology"/>
<accession>A0A7U3YQ28</accession>
<evidence type="ECO:0000256" key="1">
    <source>
        <dbReference type="ARBA" id="ARBA00005121"/>
    </source>
</evidence>
<evidence type="ECO:0000256" key="2">
    <source>
        <dbReference type="ARBA" id="ARBA00007487"/>
    </source>
</evidence>
<dbReference type="KEGG" id="dpr:Despr_3332"/>
<dbReference type="PANTHER" id="PTHR46638">
    <property type="entry name" value="CORRINOID ADENOSYLTRANSFERASE"/>
    <property type="match status" value="1"/>
</dbReference>
<gene>
    <name evidence="10" type="ordered locus">Despr_3332</name>
</gene>
<evidence type="ECO:0000256" key="5">
    <source>
        <dbReference type="ARBA" id="ARBA00031529"/>
    </source>
</evidence>
<dbReference type="EMBL" id="CP002364">
    <property type="protein sequence ID" value="ADW19458.1"/>
    <property type="molecule type" value="Genomic_DNA"/>
</dbReference>
<comment type="pathway">
    <text evidence="1">Cofactor biosynthesis; adenosylcobalamin biosynthesis; adenosylcobalamin from cob(II)yrinate a,c-diamide: step 2/7.</text>
</comment>
<comment type="catalytic activity">
    <reaction evidence="8">
        <text>2 cob(II)yrinate a,c diamide + reduced [electron-transfer flavoprotein] + 2 ATP = 2 adenosylcob(III)yrinate a,c-diamide + 2 triphosphate + oxidized [electron-transfer flavoprotein] + 3 H(+)</text>
        <dbReference type="Rhea" id="RHEA:11528"/>
        <dbReference type="Rhea" id="RHEA-COMP:10685"/>
        <dbReference type="Rhea" id="RHEA-COMP:10686"/>
        <dbReference type="ChEBI" id="CHEBI:15378"/>
        <dbReference type="ChEBI" id="CHEBI:18036"/>
        <dbReference type="ChEBI" id="CHEBI:30616"/>
        <dbReference type="ChEBI" id="CHEBI:57692"/>
        <dbReference type="ChEBI" id="CHEBI:58307"/>
        <dbReference type="ChEBI" id="CHEBI:58503"/>
        <dbReference type="ChEBI" id="CHEBI:58537"/>
        <dbReference type="EC" id="2.5.1.17"/>
    </reaction>
</comment>
<evidence type="ECO:0000256" key="8">
    <source>
        <dbReference type="ARBA" id="ARBA00048555"/>
    </source>
</evidence>
<dbReference type="Pfam" id="PF02572">
    <property type="entry name" value="CobA_CobO_BtuR"/>
    <property type="match status" value="1"/>
</dbReference>
<dbReference type="InterPro" id="IPR003724">
    <property type="entry name" value="CblAdoTrfase_CobA"/>
</dbReference>
<evidence type="ECO:0000256" key="3">
    <source>
        <dbReference type="ARBA" id="ARBA00012454"/>
    </source>
</evidence>
<evidence type="ECO:0000313" key="10">
    <source>
        <dbReference type="EMBL" id="ADW19458.1"/>
    </source>
</evidence>
<keyword evidence="11" id="KW-1185">Reference proteome</keyword>
<protein>
    <recommendedName>
        <fullName evidence="3">corrinoid adenosyltransferase</fullName>
        <ecNumber evidence="3">2.5.1.17</ecNumber>
    </recommendedName>
    <alternativeName>
        <fullName evidence="5">Cob(II)alamin adenosyltransferase</fullName>
    </alternativeName>
    <alternativeName>
        <fullName evidence="7">Cob(II)yrinic acid a,c-diamide adenosyltransferase</fullName>
    </alternativeName>
    <alternativeName>
        <fullName evidence="6">Cobinamide/cobalamin adenosyltransferase</fullName>
    </alternativeName>
</protein>
<dbReference type="RefSeq" id="WP_015725982.1">
    <property type="nucleotide sequence ID" value="NC_014972.1"/>
</dbReference>
<evidence type="ECO:0000256" key="4">
    <source>
        <dbReference type="ARBA" id="ARBA00024929"/>
    </source>
</evidence>
<dbReference type="PANTHER" id="PTHR46638:SF1">
    <property type="entry name" value="CORRINOID ADENOSYLTRANSFERASE"/>
    <property type="match status" value="1"/>
</dbReference>
<keyword evidence="10" id="KW-0808">Transferase</keyword>
<dbReference type="SUPFAM" id="SSF52540">
    <property type="entry name" value="P-loop containing nucleoside triphosphate hydrolases"/>
    <property type="match status" value="1"/>
</dbReference>